<protein>
    <submittedName>
        <fullName evidence="2">13256_t:CDS:1</fullName>
    </submittedName>
</protein>
<dbReference type="AlphaFoldDB" id="A0A9N9AFS8"/>
<sequence length="143" mass="16585">MPSINKTQQNENNSETEFSLTNQEEKSSNTLIQKEIIAMEDILTQYELNILCEQEQSQIQPIPMQIPIIGGHMKTETRFWEFIIENETTTYIRYGNILSNGVLKERATQIQRHPSSKQAKAFVKMLIDEKVKAGYVGWTNFEN</sequence>
<evidence type="ECO:0000313" key="2">
    <source>
        <dbReference type="EMBL" id="CAG8528714.1"/>
    </source>
</evidence>
<proteinExistence type="predicted"/>
<dbReference type="OrthoDB" id="2368435at2759"/>
<keyword evidence="3" id="KW-1185">Reference proteome</keyword>
<dbReference type="EMBL" id="CAJVPL010000776">
    <property type="protein sequence ID" value="CAG8528714.1"/>
    <property type="molecule type" value="Genomic_DNA"/>
</dbReference>
<gene>
    <name evidence="2" type="ORF">AGERDE_LOCUS5603</name>
</gene>
<reference evidence="2" key="1">
    <citation type="submission" date="2021-06" db="EMBL/GenBank/DDBJ databases">
        <authorList>
            <person name="Kallberg Y."/>
            <person name="Tangrot J."/>
            <person name="Rosling A."/>
        </authorList>
    </citation>
    <scope>NUCLEOTIDE SEQUENCE</scope>
    <source>
        <strain evidence="2">MT106</strain>
    </source>
</reference>
<name>A0A9N9AFS8_9GLOM</name>
<evidence type="ECO:0000256" key="1">
    <source>
        <dbReference type="SAM" id="MobiDB-lite"/>
    </source>
</evidence>
<organism evidence="2 3">
    <name type="scientific">Ambispora gerdemannii</name>
    <dbReference type="NCBI Taxonomy" id="144530"/>
    <lineage>
        <taxon>Eukaryota</taxon>
        <taxon>Fungi</taxon>
        <taxon>Fungi incertae sedis</taxon>
        <taxon>Mucoromycota</taxon>
        <taxon>Glomeromycotina</taxon>
        <taxon>Glomeromycetes</taxon>
        <taxon>Archaeosporales</taxon>
        <taxon>Ambisporaceae</taxon>
        <taxon>Ambispora</taxon>
    </lineage>
</organism>
<feature type="region of interest" description="Disordered" evidence="1">
    <location>
        <begin position="1"/>
        <end position="26"/>
    </location>
</feature>
<evidence type="ECO:0000313" key="3">
    <source>
        <dbReference type="Proteomes" id="UP000789831"/>
    </source>
</evidence>
<dbReference type="Proteomes" id="UP000789831">
    <property type="component" value="Unassembled WGS sequence"/>
</dbReference>
<dbReference type="Gene3D" id="2.20.140.10">
    <property type="entry name" value="WGR domain"/>
    <property type="match status" value="1"/>
</dbReference>
<comment type="caution">
    <text evidence="2">The sequence shown here is derived from an EMBL/GenBank/DDBJ whole genome shotgun (WGS) entry which is preliminary data.</text>
</comment>
<accession>A0A9N9AFS8</accession>